<dbReference type="InterPro" id="IPR029452">
    <property type="entry name" value="RICTOR_V"/>
</dbReference>
<comment type="similarity">
    <text evidence="1">Belongs to the RICTOR family.</text>
</comment>
<keyword evidence="7" id="KW-1185">Reference proteome</keyword>
<dbReference type="Pfam" id="PF14666">
    <property type="entry name" value="RICTOR_M"/>
    <property type="match status" value="1"/>
</dbReference>
<evidence type="ECO:0000313" key="6">
    <source>
        <dbReference type="EMBL" id="KAF9468478.1"/>
    </source>
</evidence>
<dbReference type="Gene3D" id="1.10.287.160">
    <property type="entry name" value="HR1 repeat"/>
    <property type="match status" value="1"/>
</dbReference>
<comment type="caution">
    <text evidence="6">The sequence shown here is derived from an EMBL/GenBank/DDBJ whole genome shotgun (WGS) entry which is preliminary data.</text>
</comment>
<evidence type="ECO:0000313" key="7">
    <source>
        <dbReference type="Proteomes" id="UP000807353"/>
    </source>
</evidence>
<dbReference type="GO" id="GO:0038203">
    <property type="term" value="P:TORC2 signaling"/>
    <property type="evidence" value="ECO:0007669"/>
    <property type="project" value="TreeGrafter"/>
</dbReference>
<dbReference type="Pfam" id="PF14663">
    <property type="entry name" value="RasGEF_N_2"/>
    <property type="match status" value="1"/>
</dbReference>
<feature type="region of interest" description="Disordered" evidence="2">
    <location>
        <begin position="115"/>
        <end position="142"/>
    </location>
</feature>
<feature type="domain" description="Rapamycin-insensitive companion of mTOR N-terminal" evidence="4">
    <location>
        <begin position="186"/>
        <end position="560"/>
    </location>
</feature>
<dbReference type="InterPro" id="IPR016024">
    <property type="entry name" value="ARM-type_fold"/>
</dbReference>
<feature type="compositionally biased region" description="Basic and acidic residues" evidence="2">
    <location>
        <begin position="133"/>
        <end position="142"/>
    </location>
</feature>
<dbReference type="Pfam" id="PF14668">
    <property type="entry name" value="RICTOR_V"/>
    <property type="match status" value="1"/>
</dbReference>
<evidence type="ECO:0000256" key="1">
    <source>
        <dbReference type="ARBA" id="ARBA00008878"/>
    </source>
</evidence>
<evidence type="ECO:0000259" key="3">
    <source>
        <dbReference type="SMART" id="SM01307"/>
    </source>
</evidence>
<dbReference type="InterPro" id="IPR028268">
    <property type="entry name" value="Pianissimo_fam"/>
</dbReference>
<dbReference type="SMART" id="SM01308">
    <property type="entry name" value="RICTOR_N"/>
    <property type="match status" value="1"/>
</dbReference>
<dbReference type="PANTHER" id="PTHR13298">
    <property type="entry name" value="CYTOSOLIC REGULATOR PIANISSIMO"/>
    <property type="match status" value="1"/>
</dbReference>
<feature type="domain" description="Rapamycin-insensitive companion of mTOR middle" evidence="3">
    <location>
        <begin position="644"/>
        <end position="869"/>
    </location>
</feature>
<evidence type="ECO:0000259" key="4">
    <source>
        <dbReference type="SMART" id="SM01308"/>
    </source>
</evidence>
<dbReference type="InterPro" id="IPR036274">
    <property type="entry name" value="HR1_rpt_sf"/>
</dbReference>
<dbReference type="Pfam" id="PF14664">
    <property type="entry name" value="RICTOR_N"/>
    <property type="match status" value="1"/>
</dbReference>
<evidence type="ECO:0000256" key="2">
    <source>
        <dbReference type="SAM" id="MobiDB-lite"/>
    </source>
</evidence>
<sequence length="1304" mass="146482">MPSHLNVPNGTGPTSIGASSFTLVGSNLPGKEVDNSVFSFSDLEGKDPTEQLEALNTQLALERRIKEGAENFLNMQLDNSLRLQVESELSMAKNKIEVITKRIETRKWPATNGMISHKRKPLQGSGTPTNTRSMKDGDDKSGDDLRTALYNASSYIKALDSLSHSGALSLSTSPYSGVIPTNSTEIDLMTKFIGILRRNLRVRYELNILDVIQAVVSFLGDKHSKQCRATAYRLIRHALVDSESVKRIGRTLDWYIVKSLNRDNKHTVEKEQVLKLVRTLIEIGTVRRESPAVGGTGVVPLAEPVMRALIAIAEQPEDPFRPICIQTLTEMLLIDIDLVSRTGGILFLLHVLGEGPVEITPILAAAFLHIIDSPGTRAYLRVGVDLEMALSAVTDAYGKGSDHADRMRGCTKVIQLMLRTWSGLMYFCMDDMRAIRSLIDTLRIPSLETREIILDMFFDLLNIKSPEWYQTFIDGRRLTMYRKGGDTSEIRLESDSNDRGQQTLRLTDQYLALLVLVLTHAGLSDALISMLGESTIGSNLSRKATLLMAEVLQMANRVLPLSVAAKIQAIPGLFNMATDYGEGEHRIVGTSAMSAIDSFNRNRARLQPSAVKNNNRPRANSVEDAVRRGQRHVEQVKLKMSMQMDDRTFQACLLETQVMLTKDYTKWNFDTLQELIEGPLLNPKRMEEAIKVSRFIRRLMSFFHPFSHRFSDMPRSKTNSRWVRLGCSLLTTLMASSDGVRYLAMEDQFLAQIVKSFAQLDPFNGVPDSDPVFSKKRVADTLTYGYLEMLGTLSKYKEGIELLEKFKVFTAFYHLSELRSREDLIKGIIENLDYNIDGHPRIVLSKALTSSYKHIRLYATQHLGELIRGLASANAWTLRLLLTQLYDPAPEVCELAVHFLEEACETKDILQLVVEMQPTMDHLGEIGHPLLLKFMSTPMGFRYLYDAGYIDREMDMWFNERNIYYVVQVEVFLAKVFHSIGDEDEDILAFDGTVPPHFYGEMAKTEPGRQILQEKGHFAEFSQFIRQHSHESEDTELIMKLKSILWAVGNVGATEGGLPFLEEEEIIPAVLEIAEKSPIPSIRGTCFFVLGLVSSTSQGAEILDDYHWEATLSPLGMPTGLCIPVNFEAFTSIPTWTQNTPDKNESRLTPPSADTEIEVLTAIQNLSNAVIANAASRSLARMKARPEYRAIFSSPKMFYRALHTISTRRYRLPVRRYIIDLFNLELNPDLVLALSEFAESLKAHDSYKISKTDANRLSMFPRPRRAPESDDDDDELDAPIVPAASEGQPAISLQPISRIIGFAV</sequence>
<dbReference type="SMART" id="SM01303">
    <property type="entry name" value="RasGEF_N_2"/>
    <property type="match status" value="1"/>
</dbReference>
<feature type="domain" description="Rapamycin-insensitive companion of mTOR" evidence="5">
    <location>
        <begin position="1038"/>
        <end position="1110"/>
    </location>
</feature>
<evidence type="ECO:0000259" key="5">
    <source>
        <dbReference type="SMART" id="SM01310"/>
    </source>
</evidence>
<dbReference type="GO" id="GO:0031932">
    <property type="term" value="C:TORC2 complex"/>
    <property type="evidence" value="ECO:0007669"/>
    <property type="project" value="InterPro"/>
</dbReference>
<dbReference type="SUPFAM" id="SSF48371">
    <property type="entry name" value="ARM repeat"/>
    <property type="match status" value="1"/>
</dbReference>
<organism evidence="6 7">
    <name type="scientific">Collybia nuda</name>
    <dbReference type="NCBI Taxonomy" id="64659"/>
    <lineage>
        <taxon>Eukaryota</taxon>
        <taxon>Fungi</taxon>
        <taxon>Dikarya</taxon>
        <taxon>Basidiomycota</taxon>
        <taxon>Agaricomycotina</taxon>
        <taxon>Agaricomycetes</taxon>
        <taxon>Agaricomycetidae</taxon>
        <taxon>Agaricales</taxon>
        <taxon>Tricholomatineae</taxon>
        <taxon>Clitocybaceae</taxon>
        <taxon>Collybia</taxon>
    </lineage>
</organism>
<dbReference type="OrthoDB" id="271111at2759"/>
<feature type="region of interest" description="Disordered" evidence="2">
    <location>
        <begin position="1258"/>
        <end position="1280"/>
    </location>
</feature>
<dbReference type="InterPro" id="IPR029453">
    <property type="entry name" value="Rictor_IV"/>
</dbReference>
<protein>
    <submittedName>
        <fullName evidence="6">Rapamycin-insensitive companion of mTOR, N-term-domain-containing protein</fullName>
    </submittedName>
</protein>
<dbReference type="InterPro" id="IPR029451">
    <property type="entry name" value="RICTOR_M"/>
</dbReference>
<dbReference type="EMBL" id="MU150232">
    <property type="protein sequence ID" value="KAF9468478.1"/>
    <property type="molecule type" value="Genomic_DNA"/>
</dbReference>
<dbReference type="SMART" id="SM01307">
    <property type="entry name" value="RICTOR_M"/>
    <property type="match status" value="1"/>
</dbReference>
<dbReference type="SMART" id="SM01310">
    <property type="entry name" value="RICTOR_V"/>
    <property type="match status" value="1"/>
</dbReference>
<dbReference type="PANTHER" id="PTHR13298:SF11">
    <property type="entry name" value="RAPAMYCIN-INSENSITIVE COMPANION OF MTOR"/>
    <property type="match status" value="1"/>
</dbReference>
<dbReference type="SUPFAM" id="SSF46585">
    <property type="entry name" value="HR1 repeat"/>
    <property type="match status" value="1"/>
</dbReference>
<gene>
    <name evidence="6" type="ORF">BDZ94DRAFT_1153387</name>
</gene>
<dbReference type="Proteomes" id="UP000807353">
    <property type="component" value="Unassembled WGS sequence"/>
</dbReference>
<reference evidence="6" key="1">
    <citation type="submission" date="2020-11" db="EMBL/GenBank/DDBJ databases">
        <authorList>
            <consortium name="DOE Joint Genome Institute"/>
            <person name="Ahrendt S."/>
            <person name="Riley R."/>
            <person name="Andreopoulos W."/>
            <person name="Labutti K."/>
            <person name="Pangilinan J."/>
            <person name="Ruiz-Duenas F.J."/>
            <person name="Barrasa J.M."/>
            <person name="Sanchez-Garcia M."/>
            <person name="Camarero S."/>
            <person name="Miyauchi S."/>
            <person name="Serrano A."/>
            <person name="Linde D."/>
            <person name="Babiker R."/>
            <person name="Drula E."/>
            <person name="Ayuso-Fernandez I."/>
            <person name="Pacheco R."/>
            <person name="Padilla G."/>
            <person name="Ferreira P."/>
            <person name="Barriuso J."/>
            <person name="Kellner H."/>
            <person name="Castanera R."/>
            <person name="Alfaro M."/>
            <person name="Ramirez L."/>
            <person name="Pisabarro A.G."/>
            <person name="Kuo A."/>
            <person name="Tritt A."/>
            <person name="Lipzen A."/>
            <person name="He G."/>
            <person name="Yan M."/>
            <person name="Ng V."/>
            <person name="Cullen D."/>
            <person name="Martin F."/>
            <person name="Rosso M.-N."/>
            <person name="Henrissat B."/>
            <person name="Hibbett D."/>
            <person name="Martinez A.T."/>
            <person name="Grigoriev I.V."/>
        </authorList>
    </citation>
    <scope>NUCLEOTIDE SEQUENCE</scope>
    <source>
        <strain evidence="6">CBS 247.69</strain>
    </source>
</reference>
<proteinExistence type="inferred from homology"/>
<dbReference type="InterPro" id="IPR028267">
    <property type="entry name" value="Pianissimo_N"/>
</dbReference>
<accession>A0A9P5YGI4</accession>
<name>A0A9P5YGI4_9AGAR</name>